<evidence type="ECO:0000259" key="3">
    <source>
        <dbReference type="Pfam" id="PF01887"/>
    </source>
</evidence>
<dbReference type="InterPro" id="IPR046469">
    <property type="entry name" value="SAM_HAT_N"/>
</dbReference>
<evidence type="ECO:0000256" key="2">
    <source>
        <dbReference type="ARBA" id="ARBA00024035"/>
    </source>
</evidence>
<dbReference type="PIRSF" id="PIRSF006779">
    <property type="entry name" value="UCP006779"/>
    <property type="match status" value="1"/>
</dbReference>
<accession>A0A2I1MB01</accession>
<dbReference type="Gene3D" id="3.40.50.10790">
    <property type="entry name" value="S-adenosyl-l-methionine hydroxide adenosyltransferase, N-terminal"/>
    <property type="match status" value="1"/>
</dbReference>
<dbReference type="PANTHER" id="PTHR35092">
    <property type="entry name" value="CHLORINASE MJ1651"/>
    <property type="match status" value="1"/>
</dbReference>
<keyword evidence="5" id="KW-0804">Transcription</keyword>
<proteinExistence type="inferred from homology"/>
<sequence length="283" mass="31893">MLMSKLLVIQSDFGLGDGAVSAMHGVANMVDPSIKVDDLTHDIKPYNIFEASYRLIQTIRYWPEETVFVSVVDPGVGSSRKSIAVKTTTNHYLVTPDNGTLSHIKKYIGIESAKIIDEKNNRLPFSEKSHTFHGRDVYSYNGAKIAADKSYYGSLEDYDIENIETLEINEAYIENGIIHGTVDILDIRFGSLWTNIPQEMLEENDIHTGDTLKIKIYHDETKKYENQIIYGHSFSDVKQGEVVAYINSLINLGIAINQSNFSKTYNIGTGNSWTIKVEKINQE</sequence>
<dbReference type="Pfam" id="PF20257">
    <property type="entry name" value="SAM_HAT_C"/>
    <property type="match status" value="1"/>
</dbReference>
<protein>
    <submittedName>
        <fullName evidence="5">DNA-directed RNA polymerase subunit delta</fullName>
    </submittedName>
</protein>
<keyword evidence="6" id="KW-1185">Reference proteome</keyword>
<name>A0A2I1MB01_9FIRM</name>
<evidence type="ECO:0000259" key="4">
    <source>
        <dbReference type="Pfam" id="PF20257"/>
    </source>
</evidence>
<evidence type="ECO:0000313" key="5">
    <source>
        <dbReference type="EMBL" id="PKZ17259.1"/>
    </source>
</evidence>
<dbReference type="Pfam" id="PF01887">
    <property type="entry name" value="SAM_HAT_N"/>
    <property type="match status" value="1"/>
</dbReference>
<dbReference type="InterPro" id="IPR046470">
    <property type="entry name" value="SAM_HAT_C"/>
</dbReference>
<feature type="domain" description="S-adenosyl-l-methionine hydroxide adenosyltransferase N-terminal" evidence="3">
    <location>
        <begin position="8"/>
        <end position="150"/>
    </location>
</feature>
<dbReference type="InterPro" id="IPR023228">
    <property type="entry name" value="SAM_OH_AdoTrfase_N_sf"/>
</dbReference>
<gene>
    <name evidence="5" type="ORF">CYJ34_00700</name>
</gene>
<comment type="similarity">
    <text evidence="2">Belongs to the SAM hydrolase / SAM-dependent halogenase family.</text>
</comment>
<dbReference type="GO" id="GO:0000428">
    <property type="term" value="C:DNA-directed RNA polymerase complex"/>
    <property type="evidence" value="ECO:0007669"/>
    <property type="project" value="UniProtKB-KW"/>
</dbReference>
<dbReference type="PANTHER" id="PTHR35092:SF1">
    <property type="entry name" value="CHLORINASE MJ1651"/>
    <property type="match status" value="1"/>
</dbReference>
<dbReference type="SUPFAM" id="SSF102522">
    <property type="entry name" value="Bacterial fluorinating enzyme, N-terminal domain"/>
    <property type="match status" value="1"/>
</dbReference>
<feature type="domain" description="S-adenosyl-l-methionine hydroxide adenosyltransferase C-terminal" evidence="4">
    <location>
        <begin position="180"/>
        <end position="274"/>
    </location>
</feature>
<dbReference type="SUPFAM" id="SSF101852">
    <property type="entry name" value="Bacterial fluorinating enzyme, C-terminal domain"/>
    <property type="match status" value="1"/>
</dbReference>
<dbReference type="Proteomes" id="UP000234335">
    <property type="component" value="Unassembled WGS sequence"/>
</dbReference>
<organism evidence="5 6">
    <name type="scientific">Anaerococcus octavius</name>
    <dbReference type="NCBI Taxonomy" id="54007"/>
    <lineage>
        <taxon>Bacteria</taxon>
        <taxon>Bacillati</taxon>
        <taxon>Bacillota</taxon>
        <taxon>Tissierellia</taxon>
        <taxon>Tissierellales</taxon>
        <taxon>Peptoniphilaceae</taxon>
        <taxon>Anaerococcus</taxon>
    </lineage>
</organism>
<comment type="caution">
    <text evidence="5">The sequence shown here is derived from an EMBL/GenBank/DDBJ whole genome shotgun (WGS) entry which is preliminary data.</text>
</comment>
<evidence type="ECO:0000313" key="6">
    <source>
        <dbReference type="Proteomes" id="UP000234335"/>
    </source>
</evidence>
<keyword evidence="1" id="KW-0949">S-adenosyl-L-methionine</keyword>
<dbReference type="Gene3D" id="2.40.30.90">
    <property type="entry name" value="Bacterial fluorinating enzyme like"/>
    <property type="match status" value="1"/>
</dbReference>
<keyword evidence="5" id="KW-0240">DNA-directed RNA polymerase</keyword>
<dbReference type="AlphaFoldDB" id="A0A2I1MB01"/>
<dbReference type="InterPro" id="IPR023227">
    <property type="entry name" value="SAM_OH_AdoTrfase_C_sf"/>
</dbReference>
<dbReference type="EMBL" id="PKGS01000001">
    <property type="protein sequence ID" value="PKZ17259.1"/>
    <property type="molecule type" value="Genomic_DNA"/>
</dbReference>
<dbReference type="InterPro" id="IPR002747">
    <property type="entry name" value="SAM_OH_AdoTrfase"/>
</dbReference>
<reference evidence="5 6" key="1">
    <citation type="submission" date="2017-12" db="EMBL/GenBank/DDBJ databases">
        <title>Phylogenetic diversity of female urinary microbiome.</title>
        <authorList>
            <person name="Thomas-White K."/>
            <person name="Wolfe A.J."/>
        </authorList>
    </citation>
    <scope>NUCLEOTIDE SEQUENCE [LARGE SCALE GENOMIC DNA]</scope>
    <source>
        <strain evidence="5 6">UMB0119</strain>
    </source>
</reference>
<evidence type="ECO:0000256" key="1">
    <source>
        <dbReference type="ARBA" id="ARBA00022691"/>
    </source>
</evidence>